<keyword evidence="2" id="KW-0378">Hydrolase</keyword>
<accession>A0A552E340</accession>
<dbReference type="PANTHER" id="PTHR34107:SF5">
    <property type="entry name" value="SLL1355 PROTEIN"/>
    <property type="match status" value="1"/>
</dbReference>
<evidence type="ECO:0000313" key="2">
    <source>
        <dbReference type="EMBL" id="TRU28821.1"/>
    </source>
</evidence>
<keyword evidence="2" id="KW-0540">Nuclease</keyword>
<dbReference type="PANTHER" id="PTHR34107">
    <property type="entry name" value="SLL0198 PROTEIN-RELATED"/>
    <property type="match status" value="1"/>
</dbReference>
<dbReference type="Pfam" id="PF05685">
    <property type="entry name" value="Uma2"/>
    <property type="match status" value="1"/>
</dbReference>
<organism evidence="2 3">
    <name type="scientific">Microcystis aeruginosa Ma_SC_T_19800800_S464</name>
    <dbReference type="NCBI Taxonomy" id="2486257"/>
    <lineage>
        <taxon>Bacteria</taxon>
        <taxon>Bacillati</taxon>
        <taxon>Cyanobacteriota</taxon>
        <taxon>Cyanophyceae</taxon>
        <taxon>Oscillatoriophycideae</taxon>
        <taxon>Chroococcales</taxon>
        <taxon>Microcystaceae</taxon>
        <taxon>Microcystis</taxon>
    </lineage>
</organism>
<dbReference type="CDD" id="cd06260">
    <property type="entry name" value="DUF820-like"/>
    <property type="match status" value="1"/>
</dbReference>
<sequence length="191" mass="21696">MTTTQIKSITLESFLKESYIDDSPAWEYLNGEIHQKAMPQLHHSRLQLKLASKIDSVAEKGQIALALPELRCNFGNKSIVPDIAVVFWGKIPYNQEGEAENTAISFPPDWTIEILSPHQAMTPVIDKIIHCLEYGCQLGWLIVPDDRSILVFKANQTPKVYYLNSEETLPVLEKIEISLTVADIFAWLKMR</sequence>
<protein>
    <submittedName>
        <fullName evidence="2">Uma2 family endonuclease</fullName>
    </submittedName>
</protein>
<proteinExistence type="predicted"/>
<gene>
    <name evidence="2" type="ORF">EWV81_04065</name>
</gene>
<dbReference type="InterPro" id="IPR012296">
    <property type="entry name" value="Nuclease_put_TT1808"/>
</dbReference>
<name>A0A552E340_MICAE</name>
<dbReference type="InterPro" id="IPR011335">
    <property type="entry name" value="Restrct_endonuc-II-like"/>
</dbReference>
<dbReference type="EMBL" id="SFBL01000031">
    <property type="protein sequence ID" value="TRU28821.1"/>
    <property type="molecule type" value="Genomic_DNA"/>
</dbReference>
<evidence type="ECO:0000313" key="3">
    <source>
        <dbReference type="Proteomes" id="UP000319313"/>
    </source>
</evidence>
<dbReference type="Gene3D" id="3.90.1570.10">
    <property type="entry name" value="tt1808, chain A"/>
    <property type="match status" value="1"/>
</dbReference>
<evidence type="ECO:0000259" key="1">
    <source>
        <dbReference type="Pfam" id="PF05685"/>
    </source>
</evidence>
<dbReference type="GO" id="GO:0004519">
    <property type="term" value="F:endonuclease activity"/>
    <property type="evidence" value="ECO:0007669"/>
    <property type="project" value="UniProtKB-KW"/>
</dbReference>
<feature type="domain" description="Putative restriction endonuclease" evidence="1">
    <location>
        <begin position="20"/>
        <end position="181"/>
    </location>
</feature>
<reference evidence="2 3" key="1">
    <citation type="submission" date="2019-01" db="EMBL/GenBank/DDBJ databases">
        <title>Coherence of Microcystis species and biogeography revealed through population genomics.</title>
        <authorList>
            <person name="Perez-Carrascal O.M."/>
            <person name="Terrat Y."/>
            <person name="Giani A."/>
            <person name="Fortin N."/>
            <person name="Tromas N."/>
            <person name="Shapiro B.J."/>
        </authorList>
    </citation>
    <scope>NUCLEOTIDE SEQUENCE [LARGE SCALE GENOMIC DNA]</scope>
    <source>
        <strain evidence="2">Ma_SC_T_19800800_S464</strain>
    </source>
</reference>
<comment type="caution">
    <text evidence="2">The sequence shown here is derived from an EMBL/GenBank/DDBJ whole genome shotgun (WGS) entry which is preliminary data.</text>
</comment>
<dbReference type="AlphaFoldDB" id="A0A552E340"/>
<keyword evidence="2" id="KW-0255">Endonuclease</keyword>
<dbReference type="SUPFAM" id="SSF52980">
    <property type="entry name" value="Restriction endonuclease-like"/>
    <property type="match status" value="1"/>
</dbReference>
<dbReference type="Proteomes" id="UP000319313">
    <property type="component" value="Unassembled WGS sequence"/>
</dbReference>
<dbReference type="InterPro" id="IPR008538">
    <property type="entry name" value="Uma2"/>
</dbReference>